<proteinExistence type="predicted"/>
<dbReference type="EMBL" id="JYNV01000262">
    <property type="protein sequence ID" value="KZM20946.1"/>
    <property type="molecule type" value="Genomic_DNA"/>
</dbReference>
<name>A0A163A2H5_DIDRA</name>
<dbReference type="Proteomes" id="UP000076837">
    <property type="component" value="Unassembled WGS sequence"/>
</dbReference>
<feature type="compositionally biased region" description="Pro residues" evidence="1">
    <location>
        <begin position="319"/>
        <end position="330"/>
    </location>
</feature>
<accession>A0A163A2H5</accession>
<dbReference type="AlphaFoldDB" id="A0A163A2H5"/>
<protein>
    <submittedName>
        <fullName evidence="2">Uncharacterized protein</fullName>
    </submittedName>
</protein>
<feature type="region of interest" description="Disordered" evidence="1">
    <location>
        <begin position="489"/>
        <end position="514"/>
    </location>
</feature>
<evidence type="ECO:0000256" key="1">
    <source>
        <dbReference type="SAM" id="MobiDB-lite"/>
    </source>
</evidence>
<feature type="region of interest" description="Disordered" evidence="1">
    <location>
        <begin position="108"/>
        <end position="147"/>
    </location>
</feature>
<evidence type="ECO:0000313" key="2">
    <source>
        <dbReference type="EMBL" id="KZM20946.1"/>
    </source>
</evidence>
<feature type="region of interest" description="Disordered" evidence="1">
    <location>
        <begin position="302"/>
        <end position="333"/>
    </location>
</feature>
<feature type="region of interest" description="Disordered" evidence="1">
    <location>
        <begin position="645"/>
        <end position="680"/>
    </location>
</feature>
<organism evidence="2 3">
    <name type="scientific">Didymella rabiei</name>
    <name type="common">Chickpea ascochyta blight fungus</name>
    <name type="synonym">Mycosphaerella rabiei</name>
    <dbReference type="NCBI Taxonomy" id="5454"/>
    <lineage>
        <taxon>Eukaryota</taxon>
        <taxon>Fungi</taxon>
        <taxon>Dikarya</taxon>
        <taxon>Ascomycota</taxon>
        <taxon>Pezizomycotina</taxon>
        <taxon>Dothideomycetes</taxon>
        <taxon>Pleosporomycetidae</taxon>
        <taxon>Pleosporales</taxon>
        <taxon>Pleosporineae</taxon>
        <taxon>Didymellaceae</taxon>
        <taxon>Ascochyta</taxon>
    </lineage>
</organism>
<feature type="region of interest" description="Disordered" evidence="1">
    <location>
        <begin position="215"/>
        <end position="242"/>
    </location>
</feature>
<keyword evidence="3" id="KW-1185">Reference proteome</keyword>
<feature type="compositionally biased region" description="Polar residues" evidence="1">
    <location>
        <begin position="651"/>
        <end position="661"/>
    </location>
</feature>
<sequence>MLESKSTERLINSFPMFGHPGISALEYAGTLAESKEKNRRASVASASLKRKSTAETHNENTKAKTPAATGKFETALPLAPVHYIDEFGAQRKRKDMFVNHTPRDFDMRAPQSVEVYRPSTSSSNENYSRPRINSRNSHSSSVGSYLEQKRLTVNPGAPVELDSREVGVASTPRMAPEVYRPIAVPPHRRSISSPLTKIITYQPRQARAIISNSHQRREVCVRSTTTPNHDQKERKQSRRQTPYKISCPEVNAGAPHASLEPWITKHERDASSTNSDMPTQEDLEKLEEVAPLGVIQKYFESQADSRESSLKRVRHRHTPSPPKMPLPHSPDPTLRTKDPIAIFPMEDLDLTTDIPPAVPERSPKRVTNPRFPLRKESVTSVDSDFARAAEGQFTEYDQRDTEIQVPRKRSQMYGSVGQAARAGSSNLGRMAPPILGHDALTASSDLGLNDLSYYLKHTGPNLDSQATGRQRAKSGPKIFKVKRKSLAARVGSVEGSPQRARQKPRVPTCAREMTTSSGAKHLKIIIPRISATDNLSFPLAVSGPQHQKQRSRHMSLSFTEDMLVPPLASPAVERAIQGFSSYDRASRSFSAPNIMDVAASAMRKGKSPPISPTLIPVVEHPLAEHPMTREEQTKARKLRDLKRIRRKDIPSTMSVSTSSQQRHSDTGPGALPTPRHTPEPIFDSTIEIRVLEDDACTEDSPSEKMTRLQERVMLLQRQNTDLTAALAKIVGLELENGDLEPEHVLQTFRRCRHSRTPSGW</sequence>
<evidence type="ECO:0000313" key="3">
    <source>
        <dbReference type="Proteomes" id="UP000076837"/>
    </source>
</evidence>
<feature type="compositionally biased region" description="Basic and acidic residues" evidence="1">
    <location>
        <begin position="52"/>
        <end position="62"/>
    </location>
</feature>
<feature type="compositionally biased region" description="Polar residues" evidence="1">
    <location>
        <begin position="118"/>
        <end position="127"/>
    </location>
</feature>
<dbReference type="OrthoDB" id="3675887at2759"/>
<feature type="compositionally biased region" description="Low complexity" evidence="1">
    <location>
        <begin position="129"/>
        <end position="144"/>
    </location>
</feature>
<feature type="region of interest" description="Disordered" evidence="1">
    <location>
        <begin position="31"/>
        <end position="71"/>
    </location>
</feature>
<gene>
    <name evidence="2" type="ORF">ST47_g7927</name>
</gene>
<reference evidence="2 3" key="1">
    <citation type="journal article" date="2016" name="Sci. Rep.">
        <title>Draft genome sequencing and secretome analysis of fungal phytopathogen Ascochyta rabiei provides insight into the necrotrophic effector repertoire.</title>
        <authorList>
            <person name="Verma S."/>
            <person name="Gazara R.K."/>
            <person name="Nizam S."/>
            <person name="Parween S."/>
            <person name="Chattopadhyay D."/>
            <person name="Verma P.K."/>
        </authorList>
    </citation>
    <scope>NUCLEOTIDE SEQUENCE [LARGE SCALE GENOMIC DNA]</scope>
    <source>
        <strain evidence="2 3">ArDII</strain>
    </source>
</reference>
<comment type="caution">
    <text evidence="2">The sequence shown here is derived from an EMBL/GenBank/DDBJ whole genome shotgun (WGS) entry which is preliminary data.</text>
</comment>